<keyword evidence="8" id="KW-0443">Lipid metabolism</keyword>
<feature type="domain" description="Ketosynthase family 3 (KS3)" evidence="17">
    <location>
        <begin position="3"/>
        <end position="411"/>
    </location>
</feature>
<comment type="similarity">
    <text evidence="2 14 16">Belongs to the thiolase-like superfamily. Beta-ketoacyl-ACP synthases family.</text>
</comment>
<dbReference type="Pfam" id="PF00109">
    <property type="entry name" value="ketoacyl-synt"/>
    <property type="match status" value="1"/>
</dbReference>
<evidence type="ECO:0000256" key="8">
    <source>
        <dbReference type="ARBA" id="ARBA00023098"/>
    </source>
</evidence>
<evidence type="ECO:0000256" key="16">
    <source>
        <dbReference type="RuleBase" id="RU003694"/>
    </source>
</evidence>
<evidence type="ECO:0000256" key="2">
    <source>
        <dbReference type="ARBA" id="ARBA00008467"/>
    </source>
</evidence>
<feature type="active site" description="For beta-ketoacyl synthase activity" evidence="15">
    <location>
        <position position="164"/>
    </location>
</feature>
<gene>
    <name evidence="18" type="ORF">SYNTR_0118</name>
</gene>
<dbReference type="GO" id="GO:0005829">
    <property type="term" value="C:cytosol"/>
    <property type="evidence" value="ECO:0007669"/>
    <property type="project" value="TreeGrafter"/>
</dbReference>
<evidence type="ECO:0000313" key="19">
    <source>
        <dbReference type="Proteomes" id="UP000426444"/>
    </source>
</evidence>
<evidence type="ECO:0000256" key="4">
    <source>
        <dbReference type="ARBA" id="ARBA00014657"/>
    </source>
</evidence>
<dbReference type="PANTHER" id="PTHR11712">
    <property type="entry name" value="POLYKETIDE SYNTHASE-RELATED"/>
    <property type="match status" value="1"/>
</dbReference>
<dbReference type="Proteomes" id="UP000426444">
    <property type="component" value="Chromosome"/>
</dbReference>
<dbReference type="NCBIfam" id="TIGR03150">
    <property type="entry name" value="fabF"/>
    <property type="match status" value="1"/>
</dbReference>
<dbReference type="GO" id="GO:0006633">
    <property type="term" value="P:fatty acid biosynthetic process"/>
    <property type="evidence" value="ECO:0007669"/>
    <property type="project" value="UniProtKB-UniRule"/>
</dbReference>
<dbReference type="SMART" id="SM00825">
    <property type="entry name" value="PKS_KS"/>
    <property type="match status" value="1"/>
</dbReference>
<dbReference type="InterPro" id="IPR014031">
    <property type="entry name" value="Ketoacyl_synth_C"/>
</dbReference>
<dbReference type="EC" id="2.3.1.179" evidence="3 14"/>
<dbReference type="PANTHER" id="PTHR11712:SF336">
    <property type="entry name" value="3-OXOACYL-[ACYL-CARRIER-PROTEIN] SYNTHASE, MITOCHONDRIAL"/>
    <property type="match status" value="1"/>
</dbReference>
<dbReference type="Gene3D" id="3.40.47.10">
    <property type="match status" value="1"/>
</dbReference>
<evidence type="ECO:0000256" key="13">
    <source>
        <dbReference type="ARBA" id="ARBA00047659"/>
    </source>
</evidence>
<name>A0A6I6DDU6_9FIRM</name>
<sequence>MNNRRVVITGLGTICPIGSNLKDFWSNLTAGKTGIGLIERFDTTDYPTKIAAEVKDFNAKEYMPRTEARRMDLFIQYACAGTRLALEDANLNSDKFDPNRTGVLVGAGVGGLEALEKQHSILQKKGVGGISPFFIPMFIPNMASGQISIMFGARGPSSCSVTACATATNSIGDAFKLIQNNSVDVMICGGTEAPITPLSIAGFCSMKALSTRNDEPEKACRPFDVDRDGFVMGEGSAVFIIEELEHALNRGAQIYAEIIGYGSSSDANHMVQPDPEGEGAARAMTMALNDANLNPEDVNYINAHGTGTHFNDIVETKAIKTVFKEHSYNMAISSTKAATGHMMGAAGAIELLATVLSCKNDLVPPTLNLDNPDPECDLNYVKNESKQTSITSAISQSLGFGGHNAVVAIKKFVQ</sequence>
<organism evidence="18 19">
    <name type="scientific">Candidatus Syntrophocurvum alkaliphilum</name>
    <dbReference type="NCBI Taxonomy" id="2293317"/>
    <lineage>
        <taxon>Bacteria</taxon>
        <taxon>Bacillati</taxon>
        <taxon>Bacillota</taxon>
        <taxon>Clostridia</taxon>
        <taxon>Eubacteriales</taxon>
        <taxon>Syntrophomonadaceae</taxon>
        <taxon>Candidatus Syntrophocurvum</taxon>
    </lineage>
</organism>
<evidence type="ECO:0000256" key="10">
    <source>
        <dbReference type="ARBA" id="ARBA00023315"/>
    </source>
</evidence>
<dbReference type="NCBIfam" id="NF005589">
    <property type="entry name" value="PRK07314.1"/>
    <property type="match status" value="1"/>
</dbReference>
<dbReference type="UniPathway" id="UPA00094"/>
<evidence type="ECO:0000256" key="11">
    <source>
        <dbReference type="ARBA" id="ARBA00024006"/>
    </source>
</evidence>
<accession>A0A6I6DDU6</accession>
<evidence type="ECO:0000256" key="12">
    <source>
        <dbReference type="ARBA" id="ARBA00047318"/>
    </source>
</evidence>
<evidence type="ECO:0000259" key="17">
    <source>
        <dbReference type="PROSITE" id="PS52004"/>
    </source>
</evidence>
<dbReference type="InterPro" id="IPR020841">
    <property type="entry name" value="PKS_Beta-ketoAc_synthase_dom"/>
</dbReference>
<proteinExistence type="inferred from homology"/>
<evidence type="ECO:0000256" key="1">
    <source>
        <dbReference type="ARBA" id="ARBA00005194"/>
    </source>
</evidence>
<keyword evidence="7" id="KW-0276">Fatty acid metabolism</keyword>
<dbReference type="Pfam" id="PF02801">
    <property type="entry name" value="Ketoacyl-synt_C"/>
    <property type="match status" value="1"/>
</dbReference>
<comment type="pathway">
    <text evidence="1 14">Lipid metabolism; fatty acid biosynthesis.</text>
</comment>
<evidence type="ECO:0000256" key="9">
    <source>
        <dbReference type="ARBA" id="ARBA00023160"/>
    </source>
</evidence>
<dbReference type="GO" id="GO:0004315">
    <property type="term" value="F:3-oxoacyl-[acyl-carrier-protein] synthase activity"/>
    <property type="evidence" value="ECO:0007669"/>
    <property type="project" value="UniProtKB-UniRule"/>
</dbReference>
<dbReference type="InterPro" id="IPR016039">
    <property type="entry name" value="Thiolase-like"/>
</dbReference>
<evidence type="ECO:0000313" key="18">
    <source>
        <dbReference type="EMBL" id="QGT98711.1"/>
    </source>
</evidence>
<evidence type="ECO:0000256" key="7">
    <source>
        <dbReference type="ARBA" id="ARBA00022832"/>
    </source>
</evidence>
<dbReference type="CDD" id="cd00834">
    <property type="entry name" value="KAS_I_II"/>
    <property type="match status" value="1"/>
</dbReference>
<dbReference type="KEGG" id="salq:SYNTR_0118"/>
<dbReference type="EMBL" id="CP046457">
    <property type="protein sequence ID" value="QGT98711.1"/>
    <property type="molecule type" value="Genomic_DNA"/>
</dbReference>
<dbReference type="OrthoDB" id="9808669at2"/>
<keyword evidence="19" id="KW-1185">Reference proteome</keyword>
<comment type="catalytic activity">
    <reaction evidence="13 14">
        <text>a fatty acyl-[ACP] + malonyl-[ACP] + H(+) = a 3-oxoacyl-[ACP] + holo-[ACP] + CO2</text>
        <dbReference type="Rhea" id="RHEA:22836"/>
        <dbReference type="Rhea" id="RHEA-COMP:9623"/>
        <dbReference type="Rhea" id="RHEA-COMP:9685"/>
        <dbReference type="Rhea" id="RHEA-COMP:9916"/>
        <dbReference type="Rhea" id="RHEA-COMP:14125"/>
        <dbReference type="ChEBI" id="CHEBI:15378"/>
        <dbReference type="ChEBI" id="CHEBI:16526"/>
        <dbReference type="ChEBI" id="CHEBI:64479"/>
        <dbReference type="ChEBI" id="CHEBI:78449"/>
        <dbReference type="ChEBI" id="CHEBI:78776"/>
        <dbReference type="ChEBI" id="CHEBI:138651"/>
    </reaction>
</comment>
<evidence type="ECO:0000256" key="3">
    <source>
        <dbReference type="ARBA" id="ARBA00012356"/>
    </source>
</evidence>
<dbReference type="InterPro" id="IPR000794">
    <property type="entry name" value="Beta-ketoacyl_synthase"/>
</dbReference>
<dbReference type="RefSeq" id="WP_156202678.1">
    <property type="nucleotide sequence ID" value="NZ_CP046457.1"/>
</dbReference>
<keyword evidence="5 14" id="KW-0444">Lipid biosynthesis</keyword>
<comment type="catalytic activity">
    <reaction evidence="12 14">
        <text>(9Z)-hexadecenoyl-[ACP] + malonyl-[ACP] + H(+) = 3-oxo-(11Z)-octadecenoyl-[ACP] + holo-[ACP] + CO2</text>
        <dbReference type="Rhea" id="RHEA:55040"/>
        <dbReference type="Rhea" id="RHEA-COMP:9623"/>
        <dbReference type="Rhea" id="RHEA-COMP:9685"/>
        <dbReference type="Rhea" id="RHEA-COMP:10800"/>
        <dbReference type="Rhea" id="RHEA-COMP:14074"/>
        <dbReference type="ChEBI" id="CHEBI:15378"/>
        <dbReference type="ChEBI" id="CHEBI:16526"/>
        <dbReference type="ChEBI" id="CHEBI:64479"/>
        <dbReference type="ChEBI" id="CHEBI:78449"/>
        <dbReference type="ChEBI" id="CHEBI:83989"/>
        <dbReference type="ChEBI" id="CHEBI:138538"/>
        <dbReference type="EC" id="2.3.1.179"/>
    </reaction>
</comment>
<keyword evidence="6 14" id="KW-0808">Transferase</keyword>
<evidence type="ECO:0000256" key="15">
    <source>
        <dbReference type="PIRSR" id="PIRSR000447-1"/>
    </source>
</evidence>
<dbReference type="InterPro" id="IPR014030">
    <property type="entry name" value="Ketoacyl_synth_N"/>
</dbReference>
<comment type="function">
    <text evidence="11 14">Involved in the type II fatty acid elongation cycle. Catalyzes the elongation of a wide range of acyl-ACP by the addition of two carbons from malonyl-ACP to an acyl acceptor. Can efficiently catalyze the conversion of palmitoleoyl-ACP (cis-hexadec-9-enoyl-ACP) to cis-vaccenoyl-ACP (cis-octadec-11-enoyl-ACP), an essential step in the thermal regulation of fatty acid composition.</text>
</comment>
<dbReference type="FunFam" id="3.40.47.10:FF:000009">
    <property type="entry name" value="3-oxoacyl-[acyl-carrier-protein] synthase 2"/>
    <property type="match status" value="1"/>
</dbReference>
<reference evidence="19" key="1">
    <citation type="journal article" date="2019" name="Microbiology">
        <title>Complete Genome Sequence of an Uncultured Bacterium of the Candidate Phylum Bipolaricaulota.</title>
        <authorList>
            <person name="Kadnikov V.V."/>
            <person name="Mardanov A.V."/>
            <person name="Beletsky A.V."/>
            <person name="Frank Y.A."/>
            <person name="Karnachuk O.V."/>
            <person name="Ravin N.V."/>
        </authorList>
    </citation>
    <scope>NUCLEOTIDE SEQUENCE [LARGE SCALE GENOMIC DNA]</scope>
</reference>
<keyword evidence="10 14" id="KW-0012">Acyltransferase</keyword>
<evidence type="ECO:0000256" key="14">
    <source>
        <dbReference type="PIRNR" id="PIRNR000447"/>
    </source>
</evidence>
<evidence type="ECO:0000256" key="6">
    <source>
        <dbReference type="ARBA" id="ARBA00022679"/>
    </source>
</evidence>
<keyword evidence="9 14" id="KW-0275">Fatty acid biosynthesis</keyword>
<dbReference type="AlphaFoldDB" id="A0A6I6DDU6"/>
<dbReference type="PIRSF" id="PIRSF000447">
    <property type="entry name" value="KAS_II"/>
    <property type="match status" value="1"/>
</dbReference>
<dbReference type="PROSITE" id="PS52004">
    <property type="entry name" value="KS3_2"/>
    <property type="match status" value="1"/>
</dbReference>
<dbReference type="SUPFAM" id="SSF53901">
    <property type="entry name" value="Thiolase-like"/>
    <property type="match status" value="2"/>
</dbReference>
<evidence type="ECO:0000256" key="5">
    <source>
        <dbReference type="ARBA" id="ARBA00022516"/>
    </source>
</evidence>
<protein>
    <recommendedName>
        <fullName evidence="4 14">3-oxoacyl-[acyl-carrier-protein] synthase 2</fullName>
        <ecNumber evidence="3 14">2.3.1.179</ecNumber>
    </recommendedName>
</protein>
<dbReference type="InterPro" id="IPR017568">
    <property type="entry name" value="3-oxoacyl-ACP_synth-2"/>
</dbReference>